<evidence type="ECO:0000256" key="6">
    <source>
        <dbReference type="SAM" id="MobiDB-lite"/>
    </source>
</evidence>
<dbReference type="Gene3D" id="3.40.50.150">
    <property type="entry name" value="Vaccinia Virus protein VP39"/>
    <property type="match status" value="1"/>
</dbReference>
<dbReference type="InterPro" id="IPR029063">
    <property type="entry name" value="SAM-dependent_MTases_sf"/>
</dbReference>
<dbReference type="PANTHER" id="PTHR18895">
    <property type="entry name" value="HEMK METHYLTRANSFERASE"/>
    <property type="match status" value="1"/>
</dbReference>
<protein>
    <recommendedName>
        <fullName evidence="1">peptide chain release factor N(5)-glutamine methyltransferase</fullName>
        <ecNumber evidence="1">2.1.1.297</ecNumber>
    </recommendedName>
</protein>
<dbReference type="EC" id="2.1.1.297" evidence="1"/>
<evidence type="ECO:0000313" key="9">
    <source>
        <dbReference type="Proteomes" id="UP001589810"/>
    </source>
</evidence>
<dbReference type="InterPro" id="IPR004556">
    <property type="entry name" value="HemK-like"/>
</dbReference>
<dbReference type="EMBL" id="JBHLUD010000004">
    <property type="protein sequence ID" value="MFC0543146.1"/>
    <property type="molecule type" value="Genomic_DNA"/>
</dbReference>
<evidence type="ECO:0000256" key="5">
    <source>
        <dbReference type="ARBA" id="ARBA00048391"/>
    </source>
</evidence>
<gene>
    <name evidence="8" type="ORF">ACFFH7_16720</name>
</gene>
<dbReference type="PANTHER" id="PTHR18895:SF74">
    <property type="entry name" value="MTRF1L RELEASE FACTOR GLUTAMINE METHYLTRANSFERASE"/>
    <property type="match status" value="1"/>
</dbReference>
<keyword evidence="3" id="KW-0808">Transferase</keyword>
<dbReference type="NCBIfam" id="TIGR03704">
    <property type="entry name" value="PrmC_rel_meth"/>
    <property type="match status" value="1"/>
</dbReference>
<evidence type="ECO:0000256" key="1">
    <source>
        <dbReference type="ARBA" id="ARBA00012771"/>
    </source>
</evidence>
<name>A0ABV6MTJ1_9PSEU</name>
<keyword evidence="2" id="KW-0489">Methyltransferase</keyword>
<keyword evidence="4" id="KW-0949">S-adenosyl-L-methionine</keyword>
<dbReference type="SUPFAM" id="SSF53335">
    <property type="entry name" value="S-adenosyl-L-methionine-dependent methyltransferases"/>
    <property type="match status" value="1"/>
</dbReference>
<reference evidence="8 9" key="1">
    <citation type="submission" date="2024-09" db="EMBL/GenBank/DDBJ databases">
        <authorList>
            <person name="Sun Q."/>
            <person name="Mori K."/>
        </authorList>
    </citation>
    <scope>NUCLEOTIDE SEQUENCE [LARGE SCALE GENOMIC DNA]</scope>
    <source>
        <strain evidence="8 9">TBRC 1432</strain>
    </source>
</reference>
<accession>A0ABV6MTJ1</accession>
<feature type="region of interest" description="Disordered" evidence="6">
    <location>
        <begin position="249"/>
        <end position="272"/>
    </location>
</feature>
<sequence length="272" mass="28466">MPTVFVAGECLIDIVTRLRAAGCVFAEDEAALLTAAATSSADLESMVDRRVGGEPLEQIVGWAEFCGLRIAVEPTVFVPRRRTEFLVSQASALVSPGAVVVDLCCGSGAIGVATVAGLSDFTLYATDIDPAAVRCARRNVEPVGGQVFFGDLYAALPSAIRGQVDVLLVNAPYVPTDDIGLMPPEARDHEARVALDGGIDGLEIHRRVASDASAWLKPGGHVLIETSVRQAASTERLLTDAGLEARVEHSEEVSGTVAVGRRPASRGSTSTT</sequence>
<organism evidence="8 9">
    <name type="scientific">Kutzneria chonburiensis</name>
    <dbReference type="NCBI Taxonomy" id="1483604"/>
    <lineage>
        <taxon>Bacteria</taxon>
        <taxon>Bacillati</taxon>
        <taxon>Actinomycetota</taxon>
        <taxon>Actinomycetes</taxon>
        <taxon>Pseudonocardiales</taxon>
        <taxon>Pseudonocardiaceae</taxon>
        <taxon>Kutzneria</taxon>
    </lineage>
</organism>
<comment type="catalytic activity">
    <reaction evidence="5">
        <text>L-glutaminyl-[peptide chain release factor] + S-adenosyl-L-methionine = N(5)-methyl-L-glutaminyl-[peptide chain release factor] + S-adenosyl-L-homocysteine + H(+)</text>
        <dbReference type="Rhea" id="RHEA:42896"/>
        <dbReference type="Rhea" id="RHEA-COMP:10271"/>
        <dbReference type="Rhea" id="RHEA-COMP:10272"/>
        <dbReference type="ChEBI" id="CHEBI:15378"/>
        <dbReference type="ChEBI" id="CHEBI:30011"/>
        <dbReference type="ChEBI" id="CHEBI:57856"/>
        <dbReference type="ChEBI" id="CHEBI:59789"/>
        <dbReference type="ChEBI" id="CHEBI:61891"/>
        <dbReference type="EC" id="2.1.1.297"/>
    </reaction>
</comment>
<evidence type="ECO:0000256" key="4">
    <source>
        <dbReference type="ARBA" id="ARBA00022691"/>
    </source>
</evidence>
<comment type="caution">
    <text evidence="8">The sequence shown here is derived from an EMBL/GenBank/DDBJ whole genome shotgun (WGS) entry which is preliminary data.</text>
</comment>
<dbReference type="InterPro" id="IPR022446">
    <property type="entry name" value="MeTrfrase_put"/>
</dbReference>
<proteinExistence type="predicted"/>
<keyword evidence="9" id="KW-1185">Reference proteome</keyword>
<dbReference type="RefSeq" id="WP_379794073.1">
    <property type="nucleotide sequence ID" value="NZ_JBHLUD010000004.1"/>
</dbReference>
<dbReference type="Gene3D" id="1.10.8.10">
    <property type="entry name" value="DNA helicase RuvA subunit, C-terminal domain"/>
    <property type="match status" value="1"/>
</dbReference>
<dbReference type="NCBIfam" id="TIGR00536">
    <property type="entry name" value="hemK_fam"/>
    <property type="match status" value="1"/>
</dbReference>
<evidence type="ECO:0000256" key="3">
    <source>
        <dbReference type="ARBA" id="ARBA00022679"/>
    </source>
</evidence>
<evidence type="ECO:0000259" key="7">
    <source>
        <dbReference type="Pfam" id="PF05175"/>
    </source>
</evidence>
<feature type="domain" description="Methyltransferase small" evidence="7">
    <location>
        <begin position="83"/>
        <end position="174"/>
    </location>
</feature>
<dbReference type="Proteomes" id="UP001589810">
    <property type="component" value="Unassembled WGS sequence"/>
</dbReference>
<evidence type="ECO:0000313" key="8">
    <source>
        <dbReference type="EMBL" id="MFC0543146.1"/>
    </source>
</evidence>
<evidence type="ECO:0000256" key="2">
    <source>
        <dbReference type="ARBA" id="ARBA00022603"/>
    </source>
</evidence>
<dbReference type="Pfam" id="PF05175">
    <property type="entry name" value="MTS"/>
    <property type="match status" value="1"/>
</dbReference>
<dbReference type="CDD" id="cd02440">
    <property type="entry name" value="AdoMet_MTases"/>
    <property type="match status" value="1"/>
</dbReference>
<dbReference type="InterPro" id="IPR050320">
    <property type="entry name" value="N5-glutamine_MTase"/>
</dbReference>
<dbReference type="InterPro" id="IPR007848">
    <property type="entry name" value="Small_mtfrase_dom"/>
</dbReference>